<dbReference type="HOGENOM" id="CLU_1320244_0_0_12"/>
<evidence type="ECO:0000313" key="2">
    <source>
        <dbReference type="EMBL" id="AEJ62029.1"/>
    </source>
</evidence>
<evidence type="ECO:0000313" key="3">
    <source>
        <dbReference type="Proteomes" id="UP000007254"/>
    </source>
</evidence>
<dbReference type="PROSITE" id="PS51257">
    <property type="entry name" value="PROKAR_LIPOPROTEIN"/>
    <property type="match status" value="1"/>
</dbReference>
<dbReference type="KEGG" id="stq:Spith_1770"/>
<dbReference type="EMBL" id="CP002903">
    <property type="protein sequence ID" value="AEJ62029.1"/>
    <property type="molecule type" value="Genomic_DNA"/>
</dbReference>
<dbReference type="RefSeq" id="WP_014625358.1">
    <property type="nucleotide sequence ID" value="NC_017583.1"/>
</dbReference>
<dbReference type="AlphaFoldDB" id="G0GCG3"/>
<keyword evidence="1" id="KW-0732">Signal</keyword>
<sequence>MGSRCKRLSHLLTLGLLLFTSCISEEVNLSLDRDGSGVCGITYTIPRALIATETMEEPPNFEHPDPLLPVPFSREALEQDLEEHPGLTLRSYATEETDEHIIIEMELGFASVEALDAWLARGGQGVRREGNSFTITLYTPEEAEFDEDTRAFVEAFFGDYTVSWQVRGPARLSSWEPGEQVDDRTARLVLTISDILQNKAPTTWKVSW</sequence>
<evidence type="ECO:0008006" key="4">
    <source>
        <dbReference type="Google" id="ProtNLM"/>
    </source>
</evidence>
<feature type="chain" id="PRO_5003400115" description="Lipoprotein" evidence="1">
    <location>
        <begin position="25"/>
        <end position="208"/>
    </location>
</feature>
<feature type="signal peptide" evidence="1">
    <location>
        <begin position="1"/>
        <end position="24"/>
    </location>
</feature>
<dbReference type="STRING" id="869211.Spith_1770"/>
<proteinExistence type="predicted"/>
<accession>G0GCG3</accession>
<dbReference type="Proteomes" id="UP000007254">
    <property type="component" value="Chromosome"/>
</dbReference>
<keyword evidence="3" id="KW-1185">Reference proteome</keyword>
<name>G0GCG3_WINT7</name>
<organism evidence="2 3">
    <name type="scientific">Winmispira thermophila (strain ATCC 700085 / DSM 6578 / Z-1203)</name>
    <name type="common">Spirochaeta thermophila</name>
    <dbReference type="NCBI Taxonomy" id="869211"/>
    <lineage>
        <taxon>Bacteria</taxon>
        <taxon>Pseudomonadati</taxon>
        <taxon>Spirochaetota</taxon>
        <taxon>Spirochaetia</taxon>
        <taxon>Winmispirales</taxon>
        <taxon>Winmispiraceae</taxon>
        <taxon>Winmispira</taxon>
    </lineage>
</organism>
<protein>
    <recommendedName>
        <fullName evidence="4">Lipoprotein</fullName>
    </recommendedName>
</protein>
<evidence type="ECO:0000256" key="1">
    <source>
        <dbReference type="SAM" id="SignalP"/>
    </source>
</evidence>
<gene>
    <name evidence="2" type="ordered locus">Spith_1770</name>
</gene>
<reference evidence="2 3" key="1">
    <citation type="submission" date="2011-06" db="EMBL/GenBank/DDBJ databases">
        <title>The complete genome of Spirochaeta thermophila DSM 6578.</title>
        <authorList>
            <consortium name="US DOE Joint Genome Institute (JGI-PGF)"/>
            <person name="Lucas S."/>
            <person name="Lapidus A."/>
            <person name="Bruce D."/>
            <person name="Goodwin L."/>
            <person name="Pitluck S."/>
            <person name="Peters L."/>
            <person name="Kyrpides N."/>
            <person name="Mavromatis K."/>
            <person name="Ivanova N."/>
            <person name="Mikailova N."/>
            <person name="Pagani I."/>
            <person name="Chertkov O."/>
            <person name="Detter J.C."/>
            <person name="Tapia R."/>
            <person name="Han C."/>
            <person name="Land M."/>
            <person name="Hauser L."/>
            <person name="Markowitz V."/>
            <person name="Cheng J.-F."/>
            <person name="Hugenholtz P."/>
            <person name="Woyke T."/>
            <person name="Wu D."/>
            <person name="Spring S."/>
            <person name="Merkhoffer B."/>
            <person name="Schneider S."/>
            <person name="Klenk H.-P."/>
            <person name="Eisen J.A."/>
        </authorList>
    </citation>
    <scope>NUCLEOTIDE SEQUENCE [LARGE SCALE GENOMIC DNA]</scope>
    <source>
        <strain evidence="3">ATCC 700085 / DSM 6578 / Z-1203</strain>
    </source>
</reference>